<evidence type="ECO:0000256" key="1">
    <source>
        <dbReference type="ARBA" id="ARBA00022630"/>
    </source>
</evidence>
<evidence type="ECO:0000313" key="7">
    <source>
        <dbReference type="Proteomes" id="UP000241639"/>
    </source>
</evidence>
<protein>
    <submittedName>
        <fullName evidence="6">PAS domain S-box-containing protein</fullName>
    </submittedName>
</protein>
<proteinExistence type="predicted"/>
<dbReference type="CDD" id="cd00130">
    <property type="entry name" value="PAS"/>
    <property type="match status" value="1"/>
</dbReference>
<dbReference type="InterPro" id="IPR000700">
    <property type="entry name" value="PAS-assoc_C"/>
</dbReference>
<dbReference type="InterPro" id="IPR036457">
    <property type="entry name" value="PPM-type-like_dom_sf"/>
</dbReference>
<dbReference type="InterPro" id="IPR000014">
    <property type="entry name" value="PAS"/>
</dbReference>
<dbReference type="PANTHER" id="PTHR47429">
    <property type="entry name" value="PROTEIN TWIN LOV 1"/>
    <property type="match status" value="1"/>
</dbReference>
<sequence length="348" mass="39063">MELLLEKQFAAAIDNLSVGVCITDPRLPDNPIVYVNPAFTTLTGYTADEAIGRNGRFLQSENTDPDAIEQIRFSVQKREPVKVVLLNQRKNGTLFWNELKVNPVWDEKGNLVHFIAMQSDVTARIQAKREMALAAKVQKTMLPAPLDNDFVRIDTLYKPYQFISGDSYDYQWDTEGEKLSGYLFDIMGHGVATALQSSALRVLFEQVSKKPLSVAEKLAWVNDASLPYLAAEYFIAGIAFELDFQRQTLSYAAGGVNYFLASTPDIEGIVSVPGMFLGIFEGTSFQQNEISFQSGDSFYFFSDGLHELMPSPLEDWPADFDSTVGWLRELSHDPNRRDDISALCLHIK</sequence>
<dbReference type="Pfam" id="PF13426">
    <property type="entry name" value="PAS_9"/>
    <property type="match status" value="1"/>
</dbReference>
<name>A0A2T4ZDR5_9BACL</name>
<evidence type="ECO:0000259" key="4">
    <source>
        <dbReference type="PROSITE" id="PS50112"/>
    </source>
</evidence>
<dbReference type="PROSITE" id="PS50112">
    <property type="entry name" value="PAS"/>
    <property type="match status" value="1"/>
</dbReference>
<dbReference type="PANTHER" id="PTHR47429:SF2">
    <property type="entry name" value="PROTEIN TWIN LOV 1"/>
    <property type="match status" value="1"/>
</dbReference>
<evidence type="ECO:0000259" key="5">
    <source>
        <dbReference type="PROSITE" id="PS50113"/>
    </source>
</evidence>
<dbReference type="InterPro" id="IPR001610">
    <property type="entry name" value="PAC"/>
</dbReference>
<evidence type="ECO:0000313" key="6">
    <source>
        <dbReference type="EMBL" id="PTM60030.1"/>
    </source>
</evidence>
<feature type="domain" description="PAC" evidence="5">
    <location>
        <begin position="79"/>
        <end position="133"/>
    </location>
</feature>
<comment type="caution">
    <text evidence="6">The sequence shown here is derived from an EMBL/GenBank/DDBJ whole genome shotgun (WGS) entry which is preliminary data.</text>
</comment>
<gene>
    <name evidence="6" type="ORF">C8J48_2669</name>
</gene>
<dbReference type="Gene3D" id="3.60.40.10">
    <property type="entry name" value="PPM-type phosphatase domain"/>
    <property type="match status" value="1"/>
</dbReference>
<dbReference type="Gene3D" id="3.30.450.20">
    <property type="entry name" value="PAS domain"/>
    <property type="match status" value="1"/>
</dbReference>
<keyword evidence="2" id="KW-0288">FMN</keyword>
<keyword evidence="3" id="KW-0157">Chromophore</keyword>
<dbReference type="InterPro" id="IPR001932">
    <property type="entry name" value="PPM-type_phosphatase-like_dom"/>
</dbReference>
<dbReference type="Pfam" id="PF07228">
    <property type="entry name" value="SpoIIE"/>
    <property type="match status" value="1"/>
</dbReference>
<organism evidence="6 7">
    <name type="scientific">Desmospora activa DSM 45169</name>
    <dbReference type="NCBI Taxonomy" id="1121389"/>
    <lineage>
        <taxon>Bacteria</taxon>
        <taxon>Bacillati</taxon>
        <taxon>Bacillota</taxon>
        <taxon>Bacilli</taxon>
        <taxon>Bacillales</taxon>
        <taxon>Thermoactinomycetaceae</taxon>
        <taxon>Desmospora</taxon>
    </lineage>
</organism>
<dbReference type="SMART" id="SM00091">
    <property type="entry name" value="PAS"/>
    <property type="match status" value="1"/>
</dbReference>
<dbReference type="InterPro" id="IPR035965">
    <property type="entry name" value="PAS-like_dom_sf"/>
</dbReference>
<feature type="domain" description="PAS" evidence="4">
    <location>
        <begin position="5"/>
        <end position="62"/>
    </location>
</feature>
<evidence type="ECO:0000256" key="3">
    <source>
        <dbReference type="ARBA" id="ARBA00022991"/>
    </source>
</evidence>
<keyword evidence="1" id="KW-0285">Flavoprotein</keyword>
<dbReference type="EMBL" id="PZZP01000001">
    <property type="protein sequence ID" value="PTM60030.1"/>
    <property type="molecule type" value="Genomic_DNA"/>
</dbReference>
<evidence type="ECO:0000256" key="2">
    <source>
        <dbReference type="ARBA" id="ARBA00022643"/>
    </source>
</evidence>
<dbReference type="RefSeq" id="WP_170105477.1">
    <property type="nucleotide sequence ID" value="NZ_PZZP01000001.1"/>
</dbReference>
<dbReference type="NCBIfam" id="TIGR00229">
    <property type="entry name" value="sensory_box"/>
    <property type="match status" value="1"/>
</dbReference>
<reference evidence="6 7" key="1">
    <citation type="submission" date="2018-04" db="EMBL/GenBank/DDBJ databases">
        <title>Genomic Encyclopedia of Archaeal and Bacterial Type Strains, Phase II (KMG-II): from individual species to whole genera.</title>
        <authorList>
            <person name="Goeker M."/>
        </authorList>
    </citation>
    <scope>NUCLEOTIDE SEQUENCE [LARGE SCALE GENOMIC DNA]</scope>
    <source>
        <strain evidence="6 7">DSM 45169</strain>
    </source>
</reference>
<accession>A0A2T4ZDR5</accession>
<dbReference type="SMART" id="SM00086">
    <property type="entry name" value="PAC"/>
    <property type="match status" value="1"/>
</dbReference>
<dbReference type="PROSITE" id="PS50113">
    <property type="entry name" value="PAC"/>
    <property type="match status" value="1"/>
</dbReference>
<dbReference type="SMART" id="SM00331">
    <property type="entry name" value="PP2C_SIG"/>
    <property type="match status" value="1"/>
</dbReference>
<dbReference type="Proteomes" id="UP000241639">
    <property type="component" value="Unassembled WGS sequence"/>
</dbReference>
<dbReference type="SUPFAM" id="SSF55785">
    <property type="entry name" value="PYP-like sensor domain (PAS domain)"/>
    <property type="match status" value="1"/>
</dbReference>
<dbReference type="AlphaFoldDB" id="A0A2T4ZDR5"/>
<keyword evidence="7" id="KW-1185">Reference proteome</keyword>